<keyword evidence="3" id="KW-0464">Manganese</keyword>
<organism evidence="7 8">
    <name type="scientific">Terriglobus albidus</name>
    <dbReference type="NCBI Taxonomy" id="1592106"/>
    <lineage>
        <taxon>Bacteria</taxon>
        <taxon>Pseudomonadati</taxon>
        <taxon>Acidobacteriota</taxon>
        <taxon>Terriglobia</taxon>
        <taxon>Terriglobales</taxon>
        <taxon>Acidobacteriaceae</taxon>
        <taxon>Terriglobus</taxon>
    </lineage>
</organism>
<evidence type="ECO:0000256" key="2">
    <source>
        <dbReference type="ARBA" id="ARBA00022935"/>
    </source>
</evidence>
<keyword evidence="1" id="KW-0479">Metal-binding</keyword>
<dbReference type="AlphaFoldDB" id="A0A5B9EHF2"/>
<protein>
    <submittedName>
        <fullName evidence="7">Arabinose isomerase</fullName>
    </submittedName>
</protein>
<dbReference type="PANTHER" id="PTHR38464">
    <property type="entry name" value="L-ARABINOSE ISOMERASE"/>
    <property type="match status" value="1"/>
</dbReference>
<keyword evidence="8" id="KW-1185">Reference proteome</keyword>
<evidence type="ECO:0000256" key="5">
    <source>
        <dbReference type="ARBA" id="ARBA00023277"/>
    </source>
</evidence>
<dbReference type="PANTHER" id="PTHR38464:SF1">
    <property type="entry name" value="L-ARABINOSE ISOMERASE"/>
    <property type="match status" value="1"/>
</dbReference>
<sequence length="492" mass="54145">MTLLIFFPKPGGHTLQRFDTQLRVGLIGLGLESYWPQFEGLKQRLEGYLELVSRKVEESGRRSILMGLVDTPEKAVDAGHACRTEDIDILLVYVTTYALSSTVLPVIQRAKVPVILLNLVPAAAIDYVKFNRLGDRTAMTGEWLAFCSACPVPEIANVLRRLDIPFQQVTGMLENDPQCWADLEGWLKAADVVKTMNHCRLGLMGHYYSGMLDIATDLVQVSGRFGTLIHIFEVDELSAIRRAVTPPEVEKKLSDFHDFFALDDECPPEELTRAATTAAALDQLVRRKGIDMLAYYYSGSGIPENENTMSSIILGTSMLTGRGVPVAGEYEVKNVLAMKILDELGAGGSFTEYYAMDFTDDLVLMGHDGPGHPRIAQEKIRVRPLPVYHGKVGRGLSVEMAVKHGPVTLLSIVEDKQHGFRLLVAEGESVPGPILEIGNTNSRYRFPIGARGFSEAWNAQGPAHHCAIGIGNLGNQLRKLAALMNLGFHQVC</sequence>
<keyword evidence="5" id="KW-0119">Carbohydrate metabolism</keyword>
<feature type="domain" description="L-arabinose isomerase C-terminal" evidence="6">
    <location>
        <begin position="348"/>
        <end position="485"/>
    </location>
</feature>
<evidence type="ECO:0000313" key="7">
    <source>
        <dbReference type="EMBL" id="QEE29861.1"/>
    </source>
</evidence>
<dbReference type="KEGG" id="talb:FTW19_18890"/>
<dbReference type="SUPFAM" id="SSF53743">
    <property type="entry name" value="FucI/AraA N-terminal and middle domains"/>
    <property type="match status" value="1"/>
</dbReference>
<dbReference type="InterPro" id="IPR024664">
    <property type="entry name" value="Ara_Isoase_C"/>
</dbReference>
<evidence type="ECO:0000313" key="8">
    <source>
        <dbReference type="Proteomes" id="UP000321820"/>
    </source>
</evidence>
<dbReference type="Proteomes" id="UP000321820">
    <property type="component" value="Chromosome"/>
</dbReference>
<dbReference type="GO" id="GO:0019569">
    <property type="term" value="P:L-arabinose catabolic process to D-xylulose 5-phosphate"/>
    <property type="evidence" value="ECO:0007669"/>
    <property type="project" value="TreeGrafter"/>
</dbReference>
<dbReference type="InterPro" id="IPR004216">
    <property type="entry name" value="Fuc/Ara_isomerase_C"/>
</dbReference>
<dbReference type="GO" id="GO:0005829">
    <property type="term" value="C:cytosol"/>
    <property type="evidence" value="ECO:0007669"/>
    <property type="project" value="TreeGrafter"/>
</dbReference>
<dbReference type="Pfam" id="PF11762">
    <property type="entry name" value="Arabinose_Iso_C"/>
    <property type="match status" value="1"/>
</dbReference>
<dbReference type="GO" id="GO:0046872">
    <property type="term" value="F:metal ion binding"/>
    <property type="evidence" value="ECO:0007669"/>
    <property type="project" value="UniProtKB-KW"/>
</dbReference>
<dbReference type="InterPro" id="IPR009015">
    <property type="entry name" value="Fucose_isomerase_N/cen_sf"/>
</dbReference>
<keyword evidence="2" id="KW-0054">Arabinose catabolism</keyword>
<reference evidence="7 8" key="1">
    <citation type="submission" date="2019-08" db="EMBL/GenBank/DDBJ databases">
        <title>Complete genome sequence of Terriglobus albidus strain ORNL.</title>
        <authorList>
            <person name="Podar M."/>
        </authorList>
    </citation>
    <scope>NUCLEOTIDE SEQUENCE [LARGE SCALE GENOMIC DNA]</scope>
    <source>
        <strain evidence="7 8">ORNL</strain>
    </source>
</reference>
<evidence type="ECO:0000256" key="3">
    <source>
        <dbReference type="ARBA" id="ARBA00023211"/>
    </source>
</evidence>
<dbReference type="GO" id="GO:0008733">
    <property type="term" value="F:L-arabinose isomerase activity"/>
    <property type="evidence" value="ECO:0007669"/>
    <property type="project" value="InterPro"/>
</dbReference>
<dbReference type="SUPFAM" id="SSF50443">
    <property type="entry name" value="FucI/AraA C-terminal domain-like"/>
    <property type="match status" value="1"/>
</dbReference>
<dbReference type="InterPro" id="IPR003762">
    <property type="entry name" value="Lara_isomerase"/>
</dbReference>
<name>A0A5B9EHF2_9BACT</name>
<keyword evidence="4 7" id="KW-0413">Isomerase</keyword>
<evidence type="ECO:0000256" key="1">
    <source>
        <dbReference type="ARBA" id="ARBA00022723"/>
    </source>
</evidence>
<proteinExistence type="predicted"/>
<dbReference type="EMBL" id="CP042806">
    <property type="protein sequence ID" value="QEE29861.1"/>
    <property type="molecule type" value="Genomic_DNA"/>
</dbReference>
<gene>
    <name evidence="7" type="ORF">FTW19_18890</name>
</gene>
<accession>A0A5B9EHF2</accession>
<dbReference type="OrthoDB" id="3194672at2"/>
<dbReference type="CDD" id="cd00578">
    <property type="entry name" value="L-fuc_L-ara-isomerases"/>
    <property type="match status" value="1"/>
</dbReference>
<evidence type="ECO:0000256" key="4">
    <source>
        <dbReference type="ARBA" id="ARBA00023235"/>
    </source>
</evidence>
<evidence type="ECO:0000259" key="6">
    <source>
        <dbReference type="Pfam" id="PF11762"/>
    </source>
</evidence>